<name>A0A0V1DQI2_9BILA</name>
<accession>A0A0V1DQI2</accession>
<comment type="caution">
    <text evidence="1">The sequence shown here is derived from an EMBL/GenBank/DDBJ whole genome shotgun (WGS) entry which is preliminary data.</text>
</comment>
<protein>
    <submittedName>
        <fullName evidence="1">Uncharacterized protein</fullName>
    </submittedName>
</protein>
<organism evidence="1 2">
    <name type="scientific">Trichinella zimbabwensis</name>
    <dbReference type="NCBI Taxonomy" id="268475"/>
    <lineage>
        <taxon>Eukaryota</taxon>
        <taxon>Metazoa</taxon>
        <taxon>Ecdysozoa</taxon>
        <taxon>Nematoda</taxon>
        <taxon>Enoplea</taxon>
        <taxon>Dorylaimia</taxon>
        <taxon>Trichinellida</taxon>
        <taxon>Trichinellidae</taxon>
        <taxon>Trichinella</taxon>
    </lineage>
</organism>
<evidence type="ECO:0000313" key="1">
    <source>
        <dbReference type="EMBL" id="KRY63235.1"/>
    </source>
</evidence>
<gene>
    <name evidence="1" type="ORF">T11_5397</name>
</gene>
<dbReference type="EMBL" id="JYDP01008815">
    <property type="protein sequence ID" value="KRY63235.1"/>
    <property type="molecule type" value="Genomic_DNA"/>
</dbReference>
<dbReference type="Proteomes" id="UP000055024">
    <property type="component" value="Unassembled WGS sequence"/>
</dbReference>
<proteinExistence type="predicted"/>
<reference evidence="1 2" key="1">
    <citation type="submission" date="2015-01" db="EMBL/GenBank/DDBJ databases">
        <title>Evolution of Trichinella species and genotypes.</title>
        <authorList>
            <person name="Korhonen P.K."/>
            <person name="Edoardo P."/>
            <person name="Giuseppe L.R."/>
            <person name="Gasser R.B."/>
        </authorList>
    </citation>
    <scope>NUCLEOTIDE SEQUENCE [LARGE SCALE GENOMIC DNA]</scope>
    <source>
        <strain evidence="1">ISS1029</strain>
    </source>
</reference>
<dbReference type="OrthoDB" id="5930552at2759"/>
<evidence type="ECO:0000313" key="2">
    <source>
        <dbReference type="Proteomes" id="UP000055024"/>
    </source>
</evidence>
<keyword evidence="2" id="KW-1185">Reference proteome</keyword>
<sequence>MHHNQQPKLSVQFIAQQRNFHALPRPLLATLIKRTLAPLVITPPCN</sequence>
<feature type="non-terminal residue" evidence="1">
    <location>
        <position position="46"/>
    </location>
</feature>
<dbReference type="AlphaFoldDB" id="A0A0V1DQI2"/>